<dbReference type="InterPro" id="IPR015947">
    <property type="entry name" value="PUA-like_sf"/>
</dbReference>
<dbReference type="PANTHER" id="PTHR39203">
    <property type="entry name" value="CYTOPLASMIC PROTEIN-RELATED"/>
    <property type="match status" value="1"/>
</dbReference>
<dbReference type="PIRSF" id="PIRSF021320">
    <property type="entry name" value="DUF984"/>
    <property type="match status" value="1"/>
</dbReference>
<name>A0A8I1AED0_THEIN</name>
<feature type="domain" description="ASCH" evidence="1">
    <location>
        <begin position="8"/>
        <end position="108"/>
    </location>
</feature>
<comment type="caution">
    <text evidence="2">The sequence shown here is derived from an EMBL/GenBank/DDBJ whole genome shotgun (WGS) entry which is preliminary data.</text>
</comment>
<proteinExistence type="predicted"/>
<dbReference type="SMART" id="SM01022">
    <property type="entry name" value="ASCH"/>
    <property type="match status" value="1"/>
</dbReference>
<evidence type="ECO:0000313" key="3">
    <source>
        <dbReference type="Proteomes" id="UP000633619"/>
    </source>
</evidence>
<dbReference type="Proteomes" id="UP000633619">
    <property type="component" value="Unassembled WGS sequence"/>
</dbReference>
<gene>
    <name evidence="2" type="ORF">I8U20_13190</name>
</gene>
<keyword evidence="3" id="KW-1185">Reference proteome</keyword>
<protein>
    <submittedName>
        <fullName evidence="2">ASCH domain-containing protein</fullName>
    </submittedName>
</protein>
<dbReference type="AlphaFoldDB" id="A0A8I1AED0"/>
<dbReference type="PANTHER" id="PTHR39203:SF1">
    <property type="entry name" value="CYTOPLASMIC PROTEIN"/>
    <property type="match status" value="1"/>
</dbReference>
<dbReference type="Gene3D" id="3.10.400.10">
    <property type="entry name" value="Sulfate adenylyltransferase"/>
    <property type="match status" value="1"/>
</dbReference>
<dbReference type="SUPFAM" id="SSF88697">
    <property type="entry name" value="PUA domain-like"/>
    <property type="match status" value="1"/>
</dbReference>
<dbReference type="InterPro" id="IPR007374">
    <property type="entry name" value="ASCH_domain"/>
</dbReference>
<sequence length="113" mass="13241">MRQLETTWKNISALIFYELAKEPLPSTGDDSIILSKDEPVAIIQTIDVKIMPMNEVPEDFAIAEGEEDRTYQYWKETHEKFFQEELRKIGREFSEGLLLVCERFKLIDALKKT</sequence>
<dbReference type="EMBL" id="JAECVW010000012">
    <property type="protein sequence ID" value="MBH8596257.1"/>
    <property type="molecule type" value="Genomic_DNA"/>
</dbReference>
<dbReference type="InterPro" id="IPR009326">
    <property type="entry name" value="DUF984"/>
</dbReference>
<dbReference type="Pfam" id="PF04266">
    <property type="entry name" value="ASCH"/>
    <property type="match status" value="1"/>
</dbReference>
<reference evidence="2 3" key="1">
    <citation type="submission" date="2020-12" db="EMBL/GenBank/DDBJ databases">
        <title>WGS of Thermoactinomyces spp.</title>
        <authorList>
            <person name="Cheng K."/>
        </authorList>
    </citation>
    <scope>NUCLEOTIDE SEQUENCE [LARGE SCALE GENOMIC DNA]</scope>
    <source>
        <strain evidence="3">CICC 10671\DSM 43846</strain>
    </source>
</reference>
<evidence type="ECO:0000313" key="2">
    <source>
        <dbReference type="EMBL" id="MBH8596257.1"/>
    </source>
</evidence>
<organism evidence="2 3">
    <name type="scientific">Thermoactinomyces intermedius</name>
    <dbReference type="NCBI Taxonomy" id="2024"/>
    <lineage>
        <taxon>Bacteria</taxon>
        <taxon>Bacillati</taxon>
        <taxon>Bacillota</taxon>
        <taxon>Bacilli</taxon>
        <taxon>Bacillales</taxon>
        <taxon>Thermoactinomycetaceae</taxon>
        <taxon>Thermoactinomyces</taxon>
    </lineage>
</organism>
<evidence type="ECO:0000259" key="1">
    <source>
        <dbReference type="SMART" id="SM01022"/>
    </source>
</evidence>
<accession>A0A8I1AED0</accession>